<dbReference type="SMART" id="SM00304">
    <property type="entry name" value="HAMP"/>
    <property type="match status" value="1"/>
</dbReference>
<dbReference type="CDD" id="cd00075">
    <property type="entry name" value="HATPase"/>
    <property type="match status" value="1"/>
</dbReference>
<name>A0A2P1PQH1_9GAMM</name>
<dbReference type="InterPro" id="IPR050428">
    <property type="entry name" value="TCS_sensor_his_kinase"/>
</dbReference>
<dbReference type="InterPro" id="IPR036097">
    <property type="entry name" value="HisK_dim/P_sf"/>
</dbReference>
<dbReference type="Gene3D" id="3.30.565.10">
    <property type="entry name" value="Histidine kinase-like ATPase, C-terminal domain"/>
    <property type="match status" value="1"/>
</dbReference>
<evidence type="ECO:0000313" key="14">
    <source>
        <dbReference type="EMBL" id="AVP97096.1"/>
    </source>
</evidence>
<comment type="subcellular location">
    <subcellularLocation>
        <location evidence="2">Membrane</location>
    </subcellularLocation>
</comment>
<dbReference type="InterPro" id="IPR004358">
    <property type="entry name" value="Sig_transdc_His_kin-like_C"/>
</dbReference>
<reference evidence="14 15" key="2">
    <citation type="submission" date="2018-03" db="EMBL/GenBank/DDBJ databases">
        <authorList>
            <person name="Keele B.F."/>
        </authorList>
    </citation>
    <scope>NUCLEOTIDE SEQUENCE [LARGE SCALE GENOMIC DNA]</scope>
    <source>
        <strain evidence="14 15">D13</strain>
    </source>
</reference>
<organism evidence="14 15">
    <name type="scientific">Ahniella affigens</name>
    <dbReference type="NCBI Taxonomy" id="2021234"/>
    <lineage>
        <taxon>Bacteria</taxon>
        <taxon>Pseudomonadati</taxon>
        <taxon>Pseudomonadota</taxon>
        <taxon>Gammaproteobacteria</taxon>
        <taxon>Lysobacterales</taxon>
        <taxon>Rhodanobacteraceae</taxon>
        <taxon>Ahniella</taxon>
    </lineage>
</organism>
<dbReference type="KEGG" id="xba:C7S18_07775"/>
<dbReference type="Gene3D" id="1.10.287.130">
    <property type="match status" value="1"/>
</dbReference>
<dbReference type="GO" id="GO:0005886">
    <property type="term" value="C:plasma membrane"/>
    <property type="evidence" value="ECO:0007669"/>
    <property type="project" value="TreeGrafter"/>
</dbReference>
<keyword evidence="9" id="KW-0902">Two-component regulatory system</keyword>
<comment type="catalytic activity">
    <reaction evidence="1">
        <text>ATP + protein L-histidine = ADP + protein N-phospho-L-histidine.</text>
        <dbReference type="EC" id="2.7.13.3"/>
    </reaction>
</comment>
<dbReference type="OrthoDB" id="9121563at2"/>
<dbReference type="SMART" id="SM00388">
    <property type="entry name" value="HisKA"/>
    <property type="match status" value="1"/>
</dbReference>
<evidence type="ECO:0000256" key="7">
    <source>
        <dbReference type="ARBA" id="ARBA00022777"/>
    </source>
</evidence>
<feature type="transmembrane region" description="Helical" evidence="11">
    <location>
        <begin position="137"/>
        <end position="158"/>
    </location>
</feature>
<evidence type="ECO:0000256" key="8">
    <source>
        <dbReference type="ARBA" id="ARBA00022989"/>
    </source>
</evidence>
<protein>
    <recommendedName>
        <fullName evidence="3">histidine kinase</fullName>
        <ecNumber evidence="3">2.7.13.3</ecNumber>
    </recommendedName>
</protein>
<dbReference type="InterPro" id="IPR036890">
    <property type="entry name" value="HATPase_C_sf"/>
</dbReference>
<dbReference type="EC" id="2.7.13.3" evidence="3"/>
<keyword evidence="7 14" id="KW-0418">Kinase</keyword>
<dbReference type="PANTHER" id="PTHR45436">
    <property type="entry name" value="SENSOR HISTIDINE KINASE YKOH"/>
    <property type="match status" value="1"/>
</dbReference>
<keyword evidence="8 11" id="KW-1133">Transmembrane helix</keyword>
<keyword evidence="10 11" id="KW-0472">Membrane</keyword>
<evidence type="ECO:0000256" key="3">
    <source>
        <dbReference type="ARBA" id="ARBA00012438"/>
    </source>
</evidence>
<dbReference type="EMBL" id="CP027860">
    <property type="protein sequence ID" value="AVP97096.1"/>
    <property type="molecule type" value="Genomic_DNA"/>
</dbReference>
<evidence type="ECO:0000256" key="10">
    <source>
        <dbReference type="ARBA" id="ARBA00023136"/>
    </source>
</evidence>
<sequence>MQYRQRLKSRIIISFLLFGTALTAGFALAVVQLRAYLEDQLIGRQLSLELKNYESQYRHDPNNIATFSRIQGAVFSERKRANVPNNWRDLQNGVHTILDDSQSAFSNAYKLAVRKDDDFWFFLQYDISHEIKLRNRINWALIGFVVLFSGLSALIAFWSASSVMRPVADLADKLTSFRGEAKPQPLKPHFAEDEVGQLAATLDDYAERLTALVERDKEFNADVSHELRTPIAVISGATELLLAQDDLPEKAKQRLRRIERAVRQSNELIEVLLLLSRQEKQAPAHGEETRLVPVVEQVFDTHRVQIGQKPIALKIEAEADVSIAAPPAVLAVALGNLIGNAIKYTPAGDVRVVIRPHQVEVHDEGPGIDPNQAEHLFTRGVRGKDAPGKGGGLGLAIVRRICSLYGWSVSLKPGVEKGAVASLRFS</sequence>
<gene>
    <name evidence="14" type="ORF">C7S18_07775</name>
</gene>
<evidence type="ECO:0000313" key="15">
    <source>
        <dbReference type="Proteomes" id="UP000241074"/>
    </source>
</evidence>
<dbReference type="InterPro" id="IPR003661">
    <property type="entry name" value="HisK_dim/P_dom"/>
</dbReference>
<dbReference type="SUPFAM" id="SSF47384">
    <property type="entry name" value="Homodimeric domain of signal transducing histidine kinase"/>
    <property type="match status" value="1"/>
</dbReference>
<keyword evidence="15" id="KW-1185">Reference proteome</keyword>
<feature type="domain" description="HAMP" evidence="13">
    <location>
        <begin position="161"/>
        <end position="214"/>
    </location>
</feature>
<dbReference type="Pfam" id="PF00512">
    <property type="entry name" value="HisKA"/>
    <property type="match status" value="1"/>
</dbReference>
<feature type="domain" description="Histidine kinase" evidence="12">
    <location>
        <begin position="222"/>
        <end position="426"/>
    </location>
</feature>
<dbReference type="SUPFAM" id="SSF55874">
    <property type="entry name" value="ATPase domain of HSP90 chaperone/DNA topoisomerase II/histidine kinase"/>
    <property type="match status" value="1"/>
</dbReference>
<dbReference type="PRINTS" id="PR00344">
    <property type="entry name" value="BCTRLSENSOR"/>
</dbReference>
<keyword evidence="4" id="KW-0597">Phosphoprotein</keyword>
<evidence type="ECO:0000256" key="4">
    <source>
        <dbReference type="ARBA" id="ARBA00022553"/>
    </source>
</evidence>
<dbReference type="Gene3D" id="6.10.340.10">
    <property type="match status" value="1"/>
</dbReference>
<evidence type="ECO:0000256" key="5">
    <source>
        <dbReference type="ARBA" id="ARBA00022679"/>
    </source>
</evidence>
<keyword evidence="5" id="KW-0808">Transferase</keyword>
<evidence type="ECO:0000256" key="2">
    <source>
        <dbReference type="ARBA" id="ARBA00004370"/>
    </source>
</evidence>
<dbReference type="InterPro" id="IPR003660">
    <property type="entry name" value="HAMP_dom"/>
</dbReference>
<dbReference type="AlphaFoldDB" id="A0A2P1PQH1"/>
<accession>A0A2P1PQH1</accession>
<dbReference type="InterPro" id="IPR003594">
    <property type="entry name" value="HATPase_dom"/>
</dbReference>
<dbReference type="PANTHER" id="PTHR45436:SF16">
    <property type="entry name" value="HISTIDINE KINASE"/>
    <property type="match status" value="1"/>
</dbReference>
<dbReference type="Proteomes" id="UP000241074">
    <property type="component" value="Chromosome"/>
</dbReference>
<dbReference type="PROSITE" id="PS50885">
    <property type="entry name" value="HAMP"/>
    <property type="match status" value="1"/>
</dbReference>
<evidence type="ECO:0000256" key="9">
    <source>
        <dbReference type="ARBA" id="ARBA00023012"/>
    </source>
</evidence>
<evidence type="ECO:0000259" key="13">
    <source>
        <dbReference type="PROSITE" id="PS50885"/>
    </source>
</evidence>
<dbReference type="SMART" id="SM00387">
    <property type="entry name" value="HATPase_c"/>
    <property type="match status" value="1"/>
</dbReference>
<evidence type="ECO:0000259" key="12">
    <source>
        <dbReference type="PROSITE" id="PS50109"/>
    </source>
</evidence>
<dbReference type="GO" id="GO:0000155">
    <property type="term" value="F:phosphorelay sensor kinase activity"/>
    <property type="evidence" value="ECO:0007669"/>
    <property type="project" value="InterPro"/>
</dbReference>
<evidence type="ECO:0000256" key="11">
    <source>
        <dbReference type="SAM" id="Phobius"/>
    </source>
</evidence>
<feature type="transmembrane region" description="Helical" evidence="11">
    <location>
        <begin position="12"/>
        <end position="37"/>
    </location>
</feature>
<evidence type="ECO:0000256" key="6">
    <source>
        <dbReference type="ARBA" id="ARBA00022692"/>
    </source>
</evidence>
<dbReference type="PROSITE" id="PS50109">
    <property type="entry name" value="HIS_KIN"/>
    <property type="match status" value="1"/>
</dbReference>
<reference evidence="14 15" key="1">
    <citation type="submission" date="2018-03" db="EMBL/GenBank/DDBJ databases">
        <title>Ahniella affigens gen. nov., sp. nov., a gammaproteobacterium isolated from sandy soil near a stream.</title>
        <authorList>
            <person name="Ko Y."/>
            <person name="Kim J.-H."/>
        </authorList>
    </citation>
    <scope>NUCLEOTIDE SEQUENCE [LARGE SCALE GENOMIC DNA]</scope>
    <source>
        <strain evidence="14 15">D13</strain>
    </source>
</reference>
<keyword evidence="6 11" id="KW-0812">Transmembrane</keyword>
<proteinExistence type="predicted"/>
<dbReference type="InterPro" id="IPR005467">
    <property type="entry name" value="His_kinase_dom"/>
</dbReference>
<evidence type="ECO:0000256" key="1">
    <source>
        <dbReference type="ARBA" id="ARBA00000085"/>
    </source>
</evidence>
<dbReference type="CDD" id="cd00082">
    <property type="entry name" value="HisKA"/>
    <property type="match status" value="1"/>
</dbReference>
<dbReference type="Pfam" id="PF02518">
    <property type="entry name" value="HATPase_c"/>
    <property type="match status" value="1"/>
</dbReference>